<accession>A0A7C8YXZ9</accession>
<sequence length="118" mass="13915">MLIQQPFPIIWRHILRNFFICFLFTPCRLYISLYQVTPPGMPQSPHMFQSILSIKLKSISLEFVQNRSPHVVFSIFIDFIPRTYTNWANCAISNQYTQVPCHVFVIGTNRTIMKISEF</sequence>
<evidence type="ECO:0000313" key="1">
    <source>
        <dbReference type="EMBL" id="MBA4629477.1"/>
    </source>
</evidence>
<dbReference type="EMBL" id="GISG01069840">
    <property type="protein sequence ID" value="MBA4629477.1"/>
    <property type="molecule type" value="Transcribed_RNA"/>
</dbReference>
<name>A0A7C8YXZ9_OPUST</name>
<reference evidence="1" key="2">
    <citation type="submission" date="2020-07" db="EMBL/GenBank/DDBJ databases">
        <authorList>
            <person name="Vera ALvarez R."/>
            <person name="Arias-Moreno D.M."/>
            <person name="Jimenez-Jacinto V."/>
            <person name="Jimenez-Bremont J.F."/>
            <person name="Swaminathan K."/>
            <person name="Moose S.P."/>
            <person name="Guerrero-Gonzalez M.L."/>
            <person name="Marino-Ramirez L."/>
            <person name="Landsman D."/>
            <person name="Rodriguez-Kessler M."/>
            <person name="Delgado-Sanchez P."/>
        </authorList>
    </citation>
    <scope>NUCLEOTIDE SEQUENCE</scope>
    <source>
        <tissue evidence="1">Cladode</tissue>
    </source>
</reference>
<reference evidence="1" key="1">
    <citation type="journal article" date="2013" name="J. Plant Res.">
        <title>Effect of fungi and light on seed germination of three Opuntia species from semiarid lands of central Mexico.</title>
        <authorList>
            <person name="Delgado-Sanchez P."/>
            <person name="Jimenez-Bremont J.F."/>
            <person name="Guerrero-Gonzalez Mde L."/>
            <person name="Flores J."/>
        </authorList>
    </citation>
    <scope>NUCLEOTIDE SEQUENCE</scope>
    <source>
        <tissue evidence="1">Cladode</tissue>
    </source>
</reference>
<protein>
    <submittedName>
        <fullName evidence="1">Uncharacterized protein</fullName>
    </submittedName>
</protein>
<proteinExistence type="predicted"/>
<dbReference type="AlphaFoldDB" id="A0A7C8YXZ9"/>
<organism evidence="1">
    <name type="scientific">Opuntia streptacantha</name>
    <name type="common">Prickly pear cactus</name>
    <name type="synonym">Opuntia cardona</name>
    <dbReference type="NCBI Taxonomy" id="393608"/>
    <lineage>
        <taxon>Eukaryota</taxon>
        <taxon>Viridiplantae</taxon>
        <taxon>Streptophyta</taxon>
        <taxon>Embryophyta</taxon>
        <taxon>Tracheophyta</taxon>
        <taxon>Spermatophyta</taxon>
        <taxon>Magnoliopsida</taxon>
        <taxon>eudicotyledons</taxon>
        <taxon>Gunneridae</taxon>
        <taxon>Pentapetalae</taxon>
        <taxon>Caryophyllales</taxon>
        <taxon>Cactineae</taxon>
        <taxon>Cactaceae</taxon>
        <taxon>Opuntioideae</taxon>
        <taxon>Opuntia</taxon>
    </lineage>
</organism>